<dbReference type="Gene3D" id="3.30.1490.100">
    <property type="entry name" value="DNA polymerase, Y-family, little finger domain"/>
    <property type="match status" value="1"/>
</dbReference>
<dbReference type="Gene3D" id="1.10.150.20">
    <property type="entry name" value="5' to 3' exonuclease, C-terminal subdomain"/>
    <property type="match status" value="1"/>
</dbReference>
<sequence length="430" mass="48470">MFPTIRKVFALVDCNNFYASCERLFRPELEGKPVVVLSNNDGCIVARSNEAKALGIPMGAPFFKMKYLIEKHGVHVFSSNYALYGDLSHRVMEVLRQMECNVEVYSIDEAFLSLPVNKVWDRLEYVAELRERVRKHVGIPVSIGIATTKTLAKIANRVAKKNPQYQGVFDLVGNIQMNQILQGIDVGDVWGIGRRSVEKLIGRGIYTAYDLKHADETWIRKHLTVVGARTVMELNEVPCISLEKAPPCPKSIVTSRTFSHPITDIENLREAVISFVSIAAEKLRKQGVEADNLNLYITTGPFDEQSYYSNNQTITLPRPTASTPDLIAAAMRCLKSIYRPGYRYRKAGVMLAGIVKQGYRQQDLFSPLVTAKEDQPLMAALDKINGKWGRHTIQYGMTTAEGKPWSMQQARKSPAYTTNWHELPVVKTER</sequence>
<evidence type="ECO:0000256" key="1">
    <source>
        <dbReference type="ARBA" id="ARBA00010945"/>
    </source>
</evidence>
<dbReference type="PANTHER" id="PTHR11076:SF34">
    <property type="entry name" value="PROTEIN UMUC"/>
    <property type="match status" value="1"/>
</dbReference>
<dbReference type="AlphaFoldDB" id="A0A840UY70"/>
<evidence type="ECO:0000313" key="7">
    <source>
        <dbReference type="EMBL" id="MBB5349766.1"/>
    </source>
</evidence>
<evidence type="ECO:0000256" key="3">
    <source>
        <dbReference type="ARBA" id="ARBA00023199"/>
    </source>
</evidence>
<keyword evidence="5" id="KW-0742">SOS response</keyword>
<dbReference type="Pfam" id="PF13438">
    <property type="entry name" value="DUF4113"/>
    <property type="match status" value="1"/>
</dbReference>
<dbReference type="SUPFAM" id="SSF56672">
    <property type="entry name" value="DNA/RNA polymerases"/>
    <property type="match status" value="1"/>
</dbReference>
<dbReference type="NCBIfam" id="NF002955">
    <property type="entry name" value="PRK03609.1"/>
    <property type="match status" value="1"/>
</dbReference>
<dbReference type="PANTHER" id="PTHR11076">
    <property type="entry name" value="DNA REPAIR POLYMERASE UMUC / TRANSFERASE FAMILY MEMBER"/>
    <property type="match status" value="1"/>
</dbReference>
<dbReference type="GO" id="GO:0003684">
    <property type="term" value="F:damaged DNA binding"/>
    <property type="evidence" value="ECO:0007669"/>
    <property type="project" value="InterPro"/>
</dbReference>
<evidence type="ECO:0000256" key="2">
    <source>
        <dbReference type="ARBA" id="ARBA00022763"/>
    </source>
</evidence>
<reference evidence="7 8" key="1">
    <citation type="submission" date="2020-08" db="EMBL/GenBank/DDBJ databases">
        <title>Genomic Encyclopedia of Type Strains, Phase IV (KMG-IV): sequencing the most valuable type-strain genomes for metagenomic binning, comparative biology and taxonomic classification.</title>
        <authorList>
            <person name="Goeker M."/>
        </authorList>
    </citation>
    <scope>NUCLEOTIDE SEQUENCE [LARGE SCALE GENOMIC DNA]</scope>
    <source>
        <strain evidence="7 8">DSM 28570</strain>
    </source>
</reference>
<dbReference type="InterPro" id="IPR043128">
    <property type="entry name" value="Rev_trsase/Diguanyl_cyclase"/>
</dbReference>
<dbReference type="Pfam" id="PF11799">
    <property type="entry name" value="IMS_C"/>
    <property type="match status" value="1"/>
</dbReference>
<keyword evidence="4" id="KW-0234">DNA repair</keyword>
<dbReference type="GO" id="GO:0005829">
    <property type="term" value="C:cytosol"/>
    <property type="evidence" value="ECO:0007669"/>
    <property type="project" value="TreeGrafter"/>
</dbReference>
<name>A0A840UY70_9BACT</name>
<dbReference type="EMBL" id="JACHEO010000045">
    <property type="protein sequence ID" value="MBB5349766.1"/>
    <property type="molecule type" value="Genomic_DNA"/>
</dbReference>
<organism evidence="7 8">
    <name type="scientific">Desulfoprunum benzoelyticum</name>
    <dbReference type="NCBI Taxonomy" id="1506996"/>
    <lineage>
        <taxon>Bacteria</taxon>
        <taxon>Pseudomonadati</taxon>
        <taxon>Thermodesulfobacteriota</taxon>
        <taxon>Desulfobulbia</taxon>
        <taxon>Desulfobulbales</taxon>
        <taxon>Desulfobulbaceae</taxon>
        <taxon>Desulfoprunum</taxon>
    </lineage>
</organism>
<accession>A0A840UY70</accession>
<comment type="similarity">
    <text evidence="1">Belongs to the DNA polymerase type-Y family.</text>
</comment>
<proteinExistence type="inferred from homology"/>
<dbReference type="Gene3D" id="3.30.70.270">
    <property type="match status" value="1"/>
</dbReference>
<dbReference type="Proteomes" id="UP000539642">
    <property type="component" value="Unassembled WGS sequence"/>
</dbReference>
<dbReference type="Gene3D" id="3.40.1170.60">
    <property type="match status" value="1"/>
</dbReference>
<evidence type="ECO:0000259" key="6">
    <source>
        <dbReference type="PROSITE" id="PS50173"/>
    </source>
</evidence>
<dbReference type="GO" id="GO:0003887">
    <property type="term" value="F:DNA-directed DNA polymerase activity"/>
    <property type="evidence" value="ECO:0007669"/>
    <property type="project" value="TreeGrafter"/>
</dbReference>
<dbReference type="RefSeq" id="WP_221270900.1">
    <property type="nucleotide sequence ID" value="NZ_JACHEO010000045.1"/>
</dbReference>
<dbReference type="InterPro" id="IPR036775">
    <property type="entry name" value="DNA_pol_Y-fam_lit_finger_sf"/>
</dbReference>
<dbReference type="GO" id="GO:0042276">
    <property type="term" value="P:error-prone translesion synthesis"/>
    <property type="evidence" value="ECO:0007669"/>
    <property type="project" value="TreeGrafter"/>
</dbReference>
<dbReference type="InterPro" id="IPR017961">
    <property type="entry name" value="DNA_pol_Y-fam_little_finger"/>
</dbReference>
<evidence type="ECO:0000256" key="4">
    <source>
        <dbReference type="ARBA" id="ARBA00023204"/>
    </source>
</evidence>
<gene>
    <name evidence="7" type="ORF">HNQ81_003529</name>
</gene>
<dbReference type="CDD" id="cd01700">
    <property type="entry name" value="PolY_Pol_V_umuC"/>
    <property type="match status" value="1"/>
</dbReference>
<keyword evidence="3" id="KW-0741">SOS mutagenesis</keyword>
<evidence type="ECO:0000313" key="8">
    <source>
        <dbReference type="Proteomes" id="UP000539642"/>
    </source>
</evidence>
<dbReference type="InterPro" id="IPR025188">
    <property type="entry name" value="DUF4113"/>
</dbReference>
<comment type="caution">
    <text evidence="7">The sequence shown here is derived from an EMBL/GenBank/DDBJ whole genome shotgun (WGS) entry which is preliminary data.</text>
</comment>
<feature type="domain" description="UmuC" evidence="6">
    <location>
        <begin position="9"/>
        <end position="193"/>
    </location>
</feature>
<evidence type="ECO:0000256" key="5">
    <source>
        <dbReference type="ARBA" id="ARBA00023236"/>
    </source>
</evidence>
<keyword evidence="2" id="KW-0227">DNA damage</keyword>
<dbReference type="Pfam" id="PF00817">
    <property type="entry name" value="IMS"/>
    <property type="match status" value="1"/>
</dbReference>
<dbReference type="GO" id="GO:0009432">
    <property type="term" value="P:SOS response"/>
    <property type="evidence" value="ECO:0007669"/>
    <property type="project" value="UniProtKB-KW"/>
</dbReference>
<keyword evidence="8" id="KW-1185">Reference proteome</keyword>
<dbReference type="InterPro" id="IPR050116">
    <property type="entry name" value="DNA_polymerase-Y"/>
</dbReference>
<dbReference type="PROSITE" id="PS50173">
    <property type="entry name" value="UMUC"/>
    <property type="match status" value="1"/>
</dbReference>
<dbReference type="InterPro" id="IPR001126">
    <property type="entry name" value="UmuC"/>
</dbReference>
<protein>
    <submittedName>
        <fullName evidence="7">DNA polymerase V</fullName>
    </submittedName>
</protein>
<dbReference type="GO" id="GO:0006281">
    <property type="term" value="P:DNA repair"/>
    <property type="evidence" value="ECO:0007669"/>
    <property type="project" value="UniProtKB-KW"/>
</dbReference>
<dbReference type="SUPFAM" id="SSF100879">
    <property type="entry name" value="Lesion bypass DNA polymerase (Y-family), little finger domain"/>
    <property type="match status" value="1"/>
</dbReference>
<dbReference type="InterPro" id="IPR043502">
    <property type="entry name" value="DNA/RNA_pol_sf"/>
</dbReference>